<proteinExistence type="predicted"/>
<keyword evidence="2" id="KW-1185">Reference proteome</keyword>
<accession>A0ACB9H1G2</accession>
<evidence type="ECO:0000313" key="2">
    <source>
        <dbReference type="Proteomes" id="UP001055811"/>
    </source>
</evidence>
<reference evidence="1 2" key="2">
    <citation type="journal article" date="2022" name="Mol. Ecol. Resour.">
        <title>The genomes of chicory, endive, great burdock and yacon provide insights into Asteraceae paleo-polyploidization history and plant inulin production.</title>
        <authorList>
            <person name="Fan W."/>
            <person name="Wang S."/>
            <person name="Wang H."/>
            <person name="Wang A."/>
            <person name="Jiang F."/>
            <person name="Liu H."/>
            <person name="Zhao H."/>
            <person name="Xu D."/>
            <person name="Zhang Y."/>
        </authorList>
    </citation>
    <scope>NUCLEOTIDE SEQUENCE [LARGE SCALE GENOMIC DNA]</scope>
    <source>
        <strain evidence="2">cv. Punajuju</strain>
        <tissue evidence="1">Leaves</tissue>
    </source>
</reference>
<evidence type="ECO:0000313" key="1">
    <source>
        <dbReference type="EMBL" id="KAI3789584.1"/>
    </source>
</evidence>
<name>A0ACB9H1G2_CICIN</name>
<gene>
    <name evidence="1" type="ORF">L2E82_02384</name>
</gene>
<comment type="caution">
    <text evidence="1">The sequence shown here is derived from an EMBL/GenBank/DDBJ whole genome shotgun (WGS) entry which is preliminary data.</text>
</comment>
<protein>
    <submittedName>
        <fullName evidence="1">Uncharacterized protein</fullName>
    </submittedName>
</protein>
<dbReference type="Proteomes" id="UP001055811">
    <property type="component" value="Linkage Group LG01"/>
</dbReference>
<dbReference type="EMBL" id="CM042009">
    <property type="protein sequence ID" value="KAI3789584.1"/>
    <property type="molecule type" value="Genomic_DNA"/>
</dbReference>
<reference evidence="2" key="1">
    <citation type="journal article" date="2022" name="Mol. Ecol. Resour.">
        <title>The genomes of chicory, endive, great burdock and yacon provide insights into Asteraceae palaeo-polyploidization history and plant inulin production.</title>
        <authorList>
            <person name="Fan W."/>
            <person name="Wang S."/>
            <person name="Wang H."/>
            <person name="Wang A."/>
            <person name="Jiang F."/>
            <person name="Liu H."/>
            <person name="Zhao H."/>
            <person name="Xu D."/>
            <person name="Zhang Y."/>
        </authorList>
    </citation>
    <scope>NUCLEOTIDE SEQUENCE [LARGE SCALE GENOMIC DNA]</scope>
    <source>
        <strain evidence="2">cv. Punajuju</strain>
    </source>
</reference>
<organism evidence="1 2">
    <name type="scientific">Cichorium intybus</name>
    <name type="common">Chicory</name>
    <dbReference type="NCBI Taxonomy" id="13427"/>
    <lineage>
        <taxon>Eukaryota</taxon>
        <taxon>Viridiplantae</taxon>
        <taxon>Streptophyta</taxon>
        <taxon>Embryophyta</taxon>
        <taxon>Tracheophyta</taxon>
        <taxon>Spermatophyta</taxon>
        <taxon>Magnoliopsida</taxon>
        <taxon>eudicotyledons</taxon>
        <taxon>Gunneridae</taxon>
        <taxon>Pentapetalae</taxon>
        <taxon>asterids</taxon>
        <taxon>campanulids</taxon>
        <taxon>Asterales</taxon>
        <taxon>Asteraceae</taxon>
        <taxon>Cichorioideae</taxon>
        <taxon>Cichorieae</taxon>
        <taxon>Cichoriinae</taxon>
        <taxon>Cichorium</taxon>
    </lineage>
</organism>
<sequence>MGCRCRPLAFLISLPFALVASVLSFIGSIVYVFGIVLSCICPCCICCVLLANLSVILVKLPVDVVLWFLDFIPC</sequence>